<dbReference type="STRING" id="582667.SAMN05192568_101399"/>
<feature type="domain" description="DUF2134" evidence="1">
    <location>
        <begin position="61"/>
        <end position="148"/>
    </location>
</feature>
<keyword evidence="3" id="KW-1185">Reference proteome</keyword>
<gene>
    <name evidence="2" type="ORF">SAMN05192568_101399</name>
</gene>
<evidence type="ECO:0000313" key="3">
    <source>
        <dbReference type="Proteomes" id="UP000199048"/>
    </source>
</evidence>
<dbReference type="RefSeq" id="WP_092041705.1">
    <property type="nucleotide sequence ID" value="NZ_FOTK01000013.1"/>
</dbReference>
<dbReference type="OrthoDB" id="7630116at2"/>
<dbReference type="Pfam" id="PF09977">
    <property type="entry name" value="Tad_C"/>
    <property type="match status" value="1"/>
</dbReference>
<reference evidence="3" key="1">
    <citation type="submission" date="2016-10" db="EMBL/GenBank/DDBJ databases">
        <authorList>
            <person name="Varghese N."/>
            <person name="Submissions S."/>
        </authorList>
    </citation>
    <scope>NUCLEOTIDE SEQUENCE [LARGE SCALE GENOMIC DNA]</scope>
    <source>
        <strain evidence="3">BL36</strain>
    </source>
</reference>
<name>A0A1I4LFX2_9HYPH</name>
<proteinExistence type="predicted"/>
<sequence>MSGWRAALRARRFGRARGGNVVILVALGSSLLMGAGAVGIDLGQVFQARRKAQGAADIAAMLAAVDPTKAVAVARRSLVDNGYDPTRATVATGGYDASTPNVAPGSRFNSGASPANAVRVGLSTTVPVTFGRAIGLPASVPIRVSGTAASAQFAAFTIGSGTAALSGGIANAVLGALLGTKLSLGVSDYNALASAKVDGLRVLDALSTSLNLQAANYSDIVQANASVGQLLIALRVAAQGNSAAVSALSGILNALPNAGNLVPVGQVDALGDAAALAPARGLAGPSLNLMDLVAATASLANGQNQVAIDLGATVPGLLATRLTLAIGERRRSSGWVRPGSPNATVKTAQTRLLIEATVSAPLGLGTVSVPIYAEIASAQATLRTLTCSGASGGRQATIEAQTGLATLAVAAVNRASINGGTTSPDLSQPAVLIALPLVNIGGRTVTNIGTNTQTLTFTEADIANHTVRTVSSTNVAQSLTGSLLGNLSLNLNGFGLTPLLQTSLATTLSLAAAPLDLVLNGVLQSLGLRIGYADVEMDGTLCSQAVLVQ</sequence>
<accession>A0A1I4LFX2</accession>
<evidence type="ECO:0000259" key="1">
    <source>
        <dbReference type="Pfam" id="PF09977"/>
    </source>
</evidence>
<dbReference type="AlphaFoldDB" id="A0A1I4LFX2"/>
<dbReference type="Proteomes" id="UP000199048">
    <property type="component" value="Unassembled WGS sequence"/>
</dbReference>
<evidence type="ECO:0000313" key="2">
    <source>
        <dbReference type="EMBL" id="SFL89746.1"/>
    </source>
</evidence>
<protein>
    <submittedName>
        <fullName evidence="2">Uncharacterized membrane protein</fullName>
    </submittedName>
</protein>
<dbReference type="EMBL" id="FOTK01000013">
    <property type="protein sequence ID" value="SFL89746.1"/>
    <property type="molecule type" value="Genomic_DNA"/>
</dbReference>
<dbReference type="InterPro" id="IPR018705">
    <property type="entry name" value="DUF2134_membrane"/>
</dbReference>
<organism evidence="2 3">
    <name type="scientific">Methylobacterium pseudosasicola</name>
    <dbReference type="NCBI Taxonomy" id="582667"/>
    <lineage>
        <taxon>Bacteria</taxon>
        <taxon>Pseudomonadati</taxon>
        <taxon>Pseudomonadota</taxon>
        <taxon>Alphaproteobacteria</taxon>
        <taxon>Hyphomicrobiales</taxon>
        <taxon>Methylobacteriaceae</taxon>
        <taxon>Methylobacterium</taxon>
    </lineage>
</organism>